<dbReference type="Proteomes" id="UP000012313">
    <property type="component" value="Unassembled WGS sequence"/>
</dbReference>
<gene>
    <name evidence="1" type="ORF">LEP1GSC060_1026</name>
</gene>
<proteinExistence type="predicted"/>
<protein>
    <submittedName>
        <fullName evidence="1">Uncharacterized protein</fullName>
    </submittedName>
</protein>
<name>N1WPQ6_9LEPT</name>
<keyword evidence="2" id="KW-1185">Reference proteome</keyword>
<organism evidence="1 2">
    <name type="scientific">Leptospira weilii serovar Ranarum str. ICFT</name>
    <dbReference type="NCBI Taxonomy" id="1218598"/>
    <lineage>
        <taxon>Bacteria</taxon>
        <taxon>Pseudomonadati</taxon>
        <taxon>Spirochaetota</taxon>
        <taxon>Spirochaetia</taxon>
        <taxon>Leptospirales</taxon>
        <taxon>Leptospiraceae</taxon>
        <taxon>Leptospira</taxon>
    </lineage>
</organism>
<evidence type="ECO:0000313" key="1">
    <source>
        <dbReference type="EMBL" id="EMY79099.1"/>
    </source>
</evidence>
<accession>N1WPQ6</accession>
<dbReference type="AlphaFoldDB" id="N1WPQ6"/>
<sequence>MFLFSILNKTFRLVFKKDKTLERFIRIFIKVTNVFDKEFNKI</sequence>
<comment type="caution">
    <text evidence="1">The sequence shown here is derived from an EMBL/GenBank/DDBJ whole genome shotgun (WGS) entry which is preliminary data.</text>
</comment>
<evidence type="ECO:0000313" key="2">
    <source>
        <dbReference type="Proteomes" id="UP000012313"/>
    </source>
</evidence>
<dbReference type="EMBL" id="AOHC02000014">
    <property type="protein sequence ID" value="EMY79099.1"/>
    <property type="molecule type" value="Genomic_DNA"/>
</dbReference>
<reference evidence="1" key="1">
    <citation type="submission" date="2013-03" db="EMBL/GenBank/DDBJ databases">
        <authorList>
            <person name="Harkins D.M."/>
            <person name="Durkin A.S."/>
            <person name="Brinkac L.M."/>
            <person name="Haft D.H."/>
            <person name="Selengut J.D."/>
            <person name="Sanka R."/>
            <person name="DePew J."/>
            <person name="Purushe J."/>
            <person name="Hartskeerl R.A."/>
            <person name="Ahmed A."/>
            <person name="van der Linden H."/>
            <person name="Goris M.G.A."/>
            <person name="Vinetz J.M."/>
            <person name="Sutton G.G."/>
            <person name="Nierman W.C."/>
            <person name="Fouts D.E."/>
        </authorList>
    </citation>
    <scope>NUCLEOTIDE SEQUENCE [LARGE SCALE GENOMIC DNA]</scope>
    <source>
        <strain evidence="1">ICFT</strain>
    </source>
</reference>